<dbReference type="SUPFAM" id="SSF56672">
    <property type="entry name" value="DNA/RNA polymerases"/>
    <property type="match status" value="2"/>
</dbReference>
<dbReference type="PROSITE" id="PS50878">
    <property type="entry name" value="RT_POL"/>
    <property type="match status" value="1"/>
</dbReference>
<reference evidence="2" key="2">
    <citation type="submission" date="2025-08" db="UniProtKB">
        <authorList>
            <consortium name="Ensembl"/>
        </authorList>
    </citation>
    <scope>IDENTIFICATION</scope>
</reference>
<organism evidence="2 3">
    <name type="scientific">Sparus aurata</name>
    <name type="common">Gilthead sea bream</name>
    <dbReference type="NCBI Taxonomy" id="8175"/>
    <lineage>
        <taxon>Eukaryota</taxon>
        <taxon>Metazoa</taxon>
        <taxon>Chordata</taxon>
        <taxon>Craniata</taxon>
        <taxon>Vertebrata</taxon>
        <taxon>Euteleostomi</taxon>
        <taxon>Actinopterygii</taxon>
        <taxon>Neopterygii</taxon>
        <taxon>Teleostei</taxon>
        <taxon>Neoteleostei</taxon>
        <taxon>Acanthomorphata</taxon>
        <taxon>Eupercaria</taxon>
        <taxon>Spariformes</taxon>
        <taxon>Sparidae</taxon>
        <taxon>Sparus</taxon>
    </lineage>
</organism>
<reference evidence="2" key="1">
    <citation type="submission" date="2021-04" db="EMBL/GenBank/DDBJ databases">
        <authorList>
            <consortium name="Wellcome Sanger Institute Data Sharing"/>
        </authorList>
    </citation>
    <scope>NUCLEOTIDE SEQUENCE [LARGE SCALE GENOMIC DNA]</scope>
</reference>
<sequence length="981" mass="113404">MNTEKGLHIIHLNIRSLPPKIDLLKAWIAYNKPSVLTLSETWLHSNILDNEIELVDYVLYRADRGSRGGGVATYVASHLCSELVVPTVTPLHFECLFVKLILHKNKHLTIGNIYRPPNAHSESTDCILSTINSIDRPGEMIILGDFNKNWLERVSLKEKNVFSSINLTQIITEPTRVDKNSSTLLDWILVTHPDRIIKSGVLPDSLSDHSIIFCVWKIKVPRLPPKCIKVRKIKNINVEQFIEDVGAIKWDRLQLIPFVNDAWDYFYTELTNVINKHAPWTIRKVKGRHLPWINADLLGLFKQRDKAWQKYRSTKDLGDWNAYKQLRNICTTKTRNAKSSYYKDSLINDFKNPKQFWNTINSIMSKSSKDYTTYLRINNEITNDPSTIANAFIQHFSKICSSHSFSPSYNNVASNSVNCSHSFSFRKISPLDVQRIIDGLNSTSGAGPDGLEIKFVKIASHILSYPLSDLFNMSIDTCVVPSSWKCSRITPLHKGGDSHDFNNYRPISIINCVVKLFEKLVFNQLSHYINEFDILSPYQSGFRSNFSTTTALLKVTNDITSSSDNNMLTGAIFIDLTKAFDMVDHYLLLDKLHAIGLSESSLLWFNSYFHHRYQCVSLHGTQSDFMLMEKGIPQGSSLGPLLFSIFINDLPQACSDCQIHLYADDTVMYTSGSNISQIQSILQLNFDYIQKWVLTNKLLLNKKKSYHMLFGTRQKLLHSAKLSINYPDGTPLEVIDCFKYLGVWLDSQLTFKVHIDSIIKKINCSLGILYRSINCFTLQIRKKIVTQLILPILDYADIVYQNTSETNLSSLKVTYNNLCRFILRCPYRTHHCTMYNSLNWLTPESRRKFHWLQFIFKCIYYKYPPYLKQYLTPYRSQHYLRHTDSCFFVVPRIQKEIGRFSFQFKAPSDWNTLPNFLKSITSFHLFRKSLFIHLQNPVLVSNKLLMIIFDLWLTVDTIHLIDTVYTNVLDMMMVFYKKSGI</sequence>
<evidence type="ECO:0000259" key="1">
    <source>
        <dbReference type="PROSITE" id="PS50878"/>
    </source>
</evidence>
<dbReference type="Gene3D" id="3.60.10.10">
    <property type="entry name" value="Endonuclease/exonuclease/phosphatase"/>
    <property type="match status" value="1"/>
</dbReference>
<dbReference type="AlphaFoldDB" id="A0A671W940"/>
<evidence type="ECO:0000313" key="3">
    <source>
        <dbReference type="Proteomes" id="UP000472265"/>
    </source>
</evidence>
<feature type="domain" description="Reverse transcriptase" evidence="1">
    <location>
        <begin position="473"/>
        <end position="745"/>
    </location>
</feature>
<evidence type="ECO:0000313" key="2">
    <source>
        <dbReference type="Ensembl" id="ENSSAUP00010035425.1"/>
    </source>
</evidence>
<accession>A0A671W940</accession>
<name>A0A671W940_SPAAU</name>
<dbReference type="SUPFAM" id="SSF56219">
    <property type="entry name" value="DNase I-like"/>
    <property type="match status" value="1"/>
</dbReference>
<dbReference type="Pfam" id="PF03372">
    <property type="entry name" value="Exo_endo_phos"/>
    <property type="match status" value="1"/>
</dbReference>
<dbReference type="OMA" id="RIDECIN"/>
<dbReference type="InterPro" id="IPR036691">
    <property type="entry name" value="Endo/exonu/phosph_ase_sf"/>
</dbReference>
<reference evidence="2" key="3">
    <citation type="submission" date="2025-09" db="UniProtKB">
        <authorList>
            <consortium name="Ensembl"/>
        </authorList>
    </citation>
    <scope>IDENTIFICATION</scope>
</reference>
<proteinExistence type="predicted"/>
<dbReference type="Pfam" id="PF00078">
    <property type="entry name" value="RVT_1"/>
    <property type="match status" value="1"/>
</dbReference>
<dbReference type="CDD" id="cd01650">
    <property type="entry name" value="RT_nLTR_like"/>
    <property type="match status" value="1"/>
</dbReference>
<protein>
    <recommendedName>
        <fullName evidence="1">Reverse transcriptase domain-containing protein</fullName>
    </recommendedName>
</protein>
<keyword evidence="3" id="KW-1185">Reference proteome</keyword>
<dbReference type="InterPro" id="IPR005135">
    <property type="entry name" value="Endo/exonuclease/phosphatase"/>
</dbReference>
<dbReference type="InterPro" id="IPR043502">
    <property type="entry name" value="DNA/RNA_pol_sf"/>
</dbReference>
<dbReference type="Proteomes" id="UP000472265">
    <property type="component" value="Chromosome 9"/>
</dbReference>
<dbReference type="GeneTree" id="ENSGT01140000282562"/>
<dbReference type="InterPro" id="IPR000477">
    <property type="entry name" value="RT_dom"/>
</dbReference>
<dbReference type="GO" id="GO:0003824">
    <property type="term" value="F:catalytic activity"/>
    <property type="evidence" value="ECO:0007669"/>
    <property type="project" value="InterPro"/>
</dbReference>
<dbReference type="PANTHER" id="PTHR47510:SF3">
    <property type="entry name" value="ENDO_EXONUCLEASE_PHOSPHATASE DOMAIN-CONTAINING PROTEIN"/>
    <property type="match status" value="1"/>
</dbReference>
<dbReference type="PANTHER" id="PTHR47510">
    <property type="entry name" value="REVERSE TRANSCRIPTASE DOMAIN-CONTAINING PROTEIN"/>
    <property type="match status" value="1"/>
</dbReference>
<dbReference type="Ensembl" id="ENSSAUT00010037321.1">
    <property type="protein sequence ID" value="ENSSAUP00010035425.1"/>
    <property type="gene ID" value="ENSSAUG00010014985.1"/>
</dbReference>
<dbReference type="InParanoid" id="A0A671W940"/>